<keyword evidence="3" id="KW-0698">rRNA processing</keyword>
<evidence type="ECO:0000256" key="5">
    <source>
        <dbReference type="SAM" id="MobiDB-lite"/>
    </source>
</evidence>
<dbReference type="Proteomes" id="UP001176517">
    <property type="component" value="Unassembled WGS sequence"/>
</dbReference>
<feature type="compositionally biased region" description="Basic residues" evidence="5">
    <location>
        <begin position="500"/>
        <end position="516"/>
    </location>
</feature>
<gene>
    <name evidence="6" type="ORF">OC846_005098</name>
</gene>
<evidence type="ECO:0000256" key="3">
    <source>
        <dbReference type="ARBA" id="ARBA00022552"/>
    </source>
</evidence>
<proteinExistence type="inferred from homology"/>
<evidence type="ECO:0000256" key="1">
    <source>
        <dbReference type="ARBA" id="ARBA00004123"/>
    </source>
</evidence>
<dbReference type="GO" id="GO:0030688">
    <property type="term" value="C:preribosome, small subunit precursor"/>
    <property type="evidence" value="ECO:0007669"/>
    <property type="project" value="InterPro"/>
</dbReference>
<accession>A0AAN6GLI0</accession>
<comment type="subcellular location">
    <subcellularLocation>
        <location evidence="1">Nucleus</location>
    </subcellularLocation>
</comment>
<evidence type="ECO:0000313" key="6">
    <source>
        <dbReference type="EMBL" id="KAK0546831.1"/>
    </source>
</evidence>
<dbReference type="PANTHER" id="PTHR13026:SF0">
    <property type="entry name" value="RIBOSOMAL RNA PROCESSING 1B"/>
    <property type="match status" value="1"/>
</dbReference>
<dbReference type="EMBL" id="JAPDMZ010000179">
    <property type="protein sequence ID" value="KAK0546831.1"/>
    <property type="molecule type" value="Genomic_DNA"/>
</dbReference>
<dbReference type="Pfam" id="PF05997">
    <property type="entry name" value="Nop52"/>
    <property type="match status" value="1"/>
</dbReference>
<feature type="region of interest" description="Disordered" evidence="5">
    <location>
        <begin position="533"/>
        <end position="569"/>
    </location>
</feature>
<dbReference type="InterPro" id="IPR010301">
    <property type="entry name" value="RRP1"/>
</dbReference>
<name>A0AAN6GLI0_9BASI</name>
<dbReference type="AlphaFoldDB" id="A0AAN6GLI0"/>
<keyword evidence="7" id="KW-1185">Reference proteome</keyword>
<evidence type="ECO:0000256" key="2">
    <source>
        <dbReference type="ARBA" id="ARBA00006374"/>
    </source>
</evidence>
<keyword evidence="4" id="KW-0539">Nucleus</keyword>
<comment type="caution">
    <text evidence="6">The sequence shown here is derived from an EMBL/GenBank/DDBJ whole genome shotgun (WGS) entry which is preliminary data.</text>
</comment>
<evidence type="ECO:0000256" key="4">
    <source>
        <dbReference type="ARBA" id="ARBA00023242"/>
    </source>
</evidence>
<protein>
    <submittedName>
        <fullName evidence="6">Uncharacterized protein</fullName>
    </submittedName>
</protein>
<dbReference type="GO" id="GO:0005634">
    <property type="term" value="C:nucleus"/>
    <property type="evidence" value="ECO:0007669"/>
    <property type="project" value="UniProtKB-SubCell"/>
</dbReference>
<reference evidence="6" key="1">
    <citation type="journal article" date="2023" name="PhytoFront">
        <title>Draft Genome Resources of Seven Strains of Tilletia horrida, Causal Agent of Kernel Smut of Rice.</title>
        <authorList>
            <person name="Khanal S."/>
            <person name="Antony Babu S."/>
            <person name="Zhou X.G."/>
        </authorList>
    </citation>
    <scope>NUCLEOTIDE SEQUENCE</scope>
    <source>
        <strain evidence="6">TX6</strain>
    </source>
</reference>
<feature type="region of interest" description="Disordered" evidence="5">
    <location>
        <begin position="484"/>
        <end position="516"/>
    </location>
</feature>
<feature type="region of interest" description="Disordered" evidence="5">
    <location>
        <begin position="31"/>
        <end position="52"/>
    </location>
</feature>
<organism evidence="6 7">
    <name type="scientific">Tilletia horrida</name>
    <dbReference type="NCBI Taxonomy" id="155126"/>
    <lineage>
        <taxon>Eukaryota</taxon>
        <taxon>Fungi</taxon>
        <taxon>Dikarya</taxon>
        <taxon>Basidiomycota</taxon>
        <taxon>Ustilaginomycotina</taxon>
        <taxon>Exobasidiomycetes</taxon>
        <taxon>Tilletiales</taxon>
        <taxon>Tilletiaceae</taxon>
        <taxon>Tilletia</taxon>
    </lineage>
</organism>
<sequence length="569" mass="62028">MAPRTVKTSHGEAIGPLQAAELLRARRIAKGKTPLTPEEEAQEAARKAGESTAADALPLGKVLASTEKKIRDGGIRSLAAFLSRPTNTVGVGAQSQTGIIPPDEMAKLWKGIFYCFWMSDKPLVQQALATELADLVLIIAKGSSQKRGSSSTSTSTSTIYDLGRVQSALAFLQGFWAAMAREWPLIDKHRVDKYYLLMRRFTGAGFRLCQYTGWDTSIVAQMNQLLTLPGPSAVASSSTIDPEAAYLTNGGPGPLAVQDVKLPDSISYHVCDIWLDELSKTLSAATAESETVQTAAVPLVQVFEPIFSALNRASLNKMFDRILQASLHPLAEDLRKALELLDLVAGDDDDVPADRKEAEEEMEDFDIEELWEAIDHAPLLRSVLAFDMGADEDEDANEAQPASKRARLSDKTKRTADQDGSTPVSASLLLARARQFKLDLFLHLRSSHTSSTPPTPAPRARSLESYIQAQLGEDDPELETRRSEEAAETLTPAQKLAAEKKRRQERAKAKLARKKRNVEMQAAIQRNAAARKMAKKSRKAEAAKQAKKAAAGPVVIGPALSKKLGRKRK</sequence>
<feature type="region of interest" description="Disordered" evidence="5">
    <location>
        <begin position="392"/>
        <end position="422"/>
    </location>
</feature>
<dbReference type="GO" id="GO:0006364">
    <property type="term" value="P:rRNA processing"/>
    <property type="evidence" value="ECO:0007669"/>
    <property type="project" value="UniProtKB-KW"/>
</dbReference>
<feature type="compositionally biased region" description="Basic and acidic residues" evidence="5">
    <location>
        <begin position="407"/>
        <end position="417"/>
    </location>
</feature>
<evidence type="ECO:0000313" key="7">
    <source>
        <dbReference type="Proteomes" id="UP001176517"/>
    </source>
</evidence>
<comment type="similarity">
    <text evidence="2">Belongs to the RRP1 family.</text>
</comment>
<dbReference type="PANTHER" id="PTHR13026">
    <property type="entry name" value="NNP-1 PROTEIN NOVEL NUCLEAR PROTEIN 1 NOP52"/>
    <property type="match status" value="1"/>
</dbReference>